<accession>A0A9P6CGX0</accession>
<dbReference type="Proteomes" id="UP000807353">
    <property type="component" value="Unassembled WGS sequence"/>
</dbReference>
<evidence type="ECO:0000313" key="2">
    <source>
        <dbReference type="Proteomes" id="UP000807353"/>
    </source>
</evidence>
<protein>
    <submittedName>
        <fullName evidence="1">Uncharacterized protein</fullName>
    </submittedName>
</protein>
<sequence>MVPLTMLHFLTSPPNTWIKGVEFVPKLPSWVPDLIIPSRPLPLHNLVQTVRFAAAASIQPDFEVSHENKLRLKAAIVDIIVNVGDGVDTNSARLWKPWTFLEIPTSLGTRYKPTGEPVISAFQKHLLSPRLLLQIPALELIKSRSMNLTSAIGLLL</sequence>
<evidence type="ECO:0000313" key="1">
    <source>
        <dbReference type="EMBL" id="KAF9465771.1"/>
    </source>
</evidence>
<dbReference type="AlphaFoldDB" id="A0A9P6CGX0"/>
<comment type="caution">
    <text evidence="1">The sequence shown here is derived from an EMBL/GenBank/DDBJ whole genome shotgun (WGS) entry which is preliminary data.</text>
</comment>
<name>A0A9P6CGX0_9AGAR</name>
<proteinExistence type="predicted"/>
<dbReference type="OrthoDB" id="5303367at2759"/>
<keyword evidence="2" id="KW-1185">Reference proteome</keyword>
<gene>
    <name evidence="1" type="ORF">BDZ94DRAFT_303264</name>
</gene>
<dbReference type="EMBL" id="MU150245">
    <property type="protein sequence ID" value="KAF9465771.1"/>
    <property type="molecule type" value="Genomic_DNA"/>
</dbReference>
<reference evidence="1" key="1">
    <citation type="submission" date="2020-11" db="EMBL/GenBank/DDBJ databases">
        <authorList>
            <consortium name="DOE Joint Genome Institute"/>
            <person name="Ahrendt S."/>
            <person name="Riley R."/>
            <person name="Andreopoulos W."/>
            <person name="Labutti K."/>
            <person name="Pangilinan J."/>
            <person name="Ruiz-Duenas F.J."/>
            <person name="Barrasa J.M."/>
            <person name="Sanchez-Garcia M."/>
            <person name="Camarero S."/>
            <person name="Miyauchi S."/>
            <person name="Serrano A."/>
            <person name="Linde D."/>
            <person name="Babiker R."/>
            <person name="Drula E."/>
            <person name="Ayuso-Fernandez I."/>
            <person name="Pacheco R."/>
            <person name="Padilla G."/>
            <person name="Ferreira P."/>
            <person name="Barriuso J."/>
            <person name="Kellner H."/>
            <person name="Castanera R."/>
            <person name="Alfaro M."/>
            <person name="Ramirez L."/>
            <person name="Pisabarro A.G."/>
            <person name="Kuo A."/>
            <person name="Tritt A."/>
            <person name="Lipzen A."/>
            <person name="He G."/>
            <person name="Yan M."/>
            <person name="Ng V."/>
            <person name="Cullen D."/>
            <person name="Martin F."/>
            <person name="Rosso M.-N."/>
            <person name="Henrissat B."/>
            <person name="Hibbett D."/>
            <person name="Martinez A.T."/>
            <person name="Grigoriev I.V."/>
        </authorList>
    </citation>
    <scope>NUCLEOTIDE SEQUENCE</scope>
    <source>
        <strain evidence="1">CBS 247.69</strain>
    </source>
</reference>
<organism evidence="1 2">
    <name type="scientific">Collybia nuda</name>
    <dbReference type="NCBI Taxonomy" id="64659"/>
    <lineage>
        <taxon>Eukaryota</taxon>
        <taxon>Fungi</taxon>
        <taxon>Dikarya</taxon>
        <taxon>Basidiomycota</taxon>
        <taxon>Agaricomycotina</taxon>
        <taxon>Agaricomycetes</taxon>
        <taxon>Agaricomycetidae</taxon>
        <taxon>Agaricales</taxon>
        <taxon>Tricholomatineae</taxon>
        <taxon>Clitocybaceae</taxon>
        <taxon>Collybia</taxon>
    </lineage>
</organism>